<accession>A0A8H6J0D4</accession>
<gene>
    <name evidence="2" type="ORF">CSOJ01_10458</name>
</gene>
<protein>
    <submittedName>
        <fullName evidence="2">Uncharacterized protein</fullName>
    </submittedName>
</protein>
<proteinExistence type="predicted"/>
<feature type="compositionally biased region" description="Basic and acidic residues" evidence="1">
    <location>
        <begin position="37"/>
        <end position="50"/>
    </location>
</feature>
<dbReference type="AlphaFoldDB" id="A0A8H6J0D4"/>
<comment type="caution">
    <text evidence="2">The sequence shown here is derived from an EMBL/GenBank/DDBJ whole genome shotgun (WGS) entry which is preliminary data.</text>
</comment>
<keyword evidence="3" id="KW-1185">Reference proteome</keyword>
<feature type="compositionally biased region" description="Polar residues" evidence="1">
    <location>
        <begin position="1"/>
        <end position="14"/>
    </location>
</feature>
<dbReference type="EMBL" id="WIGN01000219">
    <property type="protein sequence ID" value="KAF6804070.1"/>
    <property type="molecule type" value="Genomic_DNA"/>
</dbReference>
<evidence type="ECO:0000256" key="1">
    <source>
        <dbReference type="SAM" id="MobiDB-lite"/>
    </source>
</evidence>
<feature type="region of interest" description="Disordered" evidence="1">
    <location>
        <begin position="1"/>
        <end position="50"/>
    </location>
</feature>
<evidence type="ECO:0000313" key="2">
    <source>
        <dbReference type="EMBL" id="KAF6804070.1"/>
    </source>
</evidence>
<reference evidence="2 3" key="1">
    <citation type="journal article" date="2020" name="Phytopathology">
        <title>Genome Sequence Resources of Colletotrichum truncatum, C. plurivorum, C. musicola, and C. sojae: Four Species Pathogenic to Soybean (Glycine max).</title>
        <authorList>
            <person name="Rogerio F."/>
            <person name="Boufleur T.R."/>
            <person name="Ciampi-Guillardi M."/>
            <person name="Sukno S.A."/>
            <person name="Thon M.R."/>
            <person name="Massola Junior N.S."/>
            <person name="Baroncelli R."/>
        </authorList>
    </citation>
    <scope>NUCLEOTIDE SEQUENCE [LARGE SCALE GENOMIC DNA]</scope>
    <source>
        <strain evidence="2 3">LFN0009</strain>
    </source>
</reference>
<organism evidence="2 3">
    <name type="scientific">Colletotrichum sojae</name>
    <dbReference type="NCBI Taxonomy" id="2175907"/>
    <lineage>
        <taxon>Eukaryota</taxon>
        <taxon>Fungi</taxon>
        <taxon>Dikarya</taxon>
        <taxon>Ascomycota</taxon>
        <taxon>Pezizomycotina</taxon>
        <taxon>Sordariomycetes</taxon>
        <taxon>Hypocreomycetidae</taxon>
        <taxon>Glomerellales</taxon>
        <taxon>Glomerellaceae</taxon>
        <taxon>Colletotrichum</taxon>
        <taxon>Colletotrichum orchidearum species complex</taxon>
    </lineage>
</organism>
<evidence type="ECO:0000313" key="3">
    <source>
        <dbReference type="Proteomes" id="UP000652219"/>
    </source>
</evidence>
<sequence length="142" mass="15389">MPATVRSTVPSTATPALHVGPLRPLQRPFGPPSGPDGLRRASRDKDDPKTTHHCRLIIVLWVMPDSAGVPSFPLHRFPTDFLLERLNRLPVITGAENPHPVPPNDAAQRVAEPPVLLSNKGEVGQSVPCTSVHHVSYLGTVR</sequence>
<name>A0A8H6J0D4_9PEZI</name>
<dbReference type="Proteomes" id="UP000652219">
    <property type="component" value="Unassembled WGS sequence"/>
</dbReference>